<evidence type="ECO:0000313" key="2">
    <source>
        <dbReference type="EMBL" id="GAG27855.1"/>
    </source>
</evidence>
<dbReference type="GO" id="GO:0051536">
    <property type="term" value="F:iron-sulfur cluster binding"/>
    <property type="evidence" value="ECO:0007669"/>
    <property type="project" value="InterPro"/>
</dbReference>
<dbReference type="PANTHER" id="PTHR30038">
    <property type="entry name" value="ALDEHYDE FERREDOXIN OXIDOREDUCTASE"/>
    <property type="match status" value="1"/>
</dbReference>
<dbReference type="EMBL" id="BARS01032424">
    <property type="protein sequence ID" value="GAG27855.1"/>
    <property type="molecule type" value="Genomic_DNA"/>
</dbReference>
<reference evidence="2" key="1">
    <citation type="journal article" date="2014" name="Front. Microbiol.">
        <title>High frequency of phylogenetically diverse reductive dehalogenase-homologous genes in deep subseafloor sedimentary metagenomes.</title>
        <authorList>
            <person name="Kawai M."/>
            <person name="Futagami T."/>
            <person name="Toyoda A."/>
            <person name="Takaki Y."/>
            <person name="Nishi S."/>
            <person name="Hori S."/>
            <person name="Arai W."/>
            <person name="Tsubouchi T."/>
            <person name="Morono Y."/>
            <person name="Uchiyama I."/>
            <person name="Ito T."/>
            <person name="Fujiyama A."/>
            <person name="Inagaki F."/>
            <person name="Takami H."/>
        </authorList>
    </citation>
    <scope>NUCLEOTIDE SEQUENCE</scope>
    <source>
        <strain evidence="2">Expedition CK06-06</strain>
    </source>
</reference>
<dbReference type="Pfam" id="PF01314">
    <property type="entry name" value="AFOR_C"/>
    <property type="match status" value="1"/>
</dbReference>
<dbReference type="GO" id="GO:0009055">
    <property type="term" value="F:electron transfer activity"/>
    <property type="evidence" value="ECO:0007669"/>
    <property type="project" value="InterPro"/>
</dbReference>
<dbReference type="SUPFAM" id="SSF56228">
    <property type="entry name" value="Aldehyde ferredoxin oxidoreductase, N-terminal domain"/>
    <property type="match status" value="1"/>
</dbReference>
<dbReference type="InterPro" id="IPR036503">
    <property type="entry name" value="Ald_Fedxn_OxRdtase_N_sf"/>
</dbReference>
<dbReference type="InterPro" id="IPR036021">
    <property type="entry name" value="Tungsten_al_ferr_oxy-like_C"/>
</dbReference>
<dbReference type="PANTHER" id="PTHR30038:SF0">
    <property type="entry name" value="TUNGSTEN-CONTAINING ALDEHYDE FERREDOXIN OXIDOREDUCTASE"/>
    <property type="match status" value="1"/>
</dbReference>
<name>X0WB23_9ZZZZ</name>
<dbReference type="GO" id="GO:0016625">
    <property type="term" value="F:oxidoreductase activity, acting on the aldehyde or oxo group of donors, iron-sulfur protein as acceptor"/>
    <property type="evidence" value="ECO:0007669"/>
    <property type="project" value="InterPro"/>
</dbReference>
<dbReference type="InterPro" id="IPR051919">
    <property type="entry name" value="W-dependent_AOR"/>
</dbReference>
<comment type="caution">
    <text evidence="2">The sequence shown here is derived from an EMBL/GenBank/DDBJ whole genome shotgun (WGS) entry which is preliminary data.</text>
</comment>
<gene>
    <name evidence="2" type="ORF">S01H1_50327</name>
</gene>
<dbReference type="InterPro" id="IPR013984">
    <property type="entry name" value="Ald_Fedxn_OxRdtase_dom2"/>
</dbReference>
<feature type="non-terminal residue" evidence="2">
    <location>
        <position position="261"/>
    </location>
</feature>
<feature type="non-terminal residue" evidence="2">
    <location>
        <position position="1"/>
    </location>
</feature>
<dbReference type="InterPro" id="IPR001203">
    <property type="entry name" value="OxRdtase_Ald_Fedxn_C"/>
</dbReference>
<dbReference type="AlphaFoldDB" id="X0WB23"/>
<sequence>GRGTRTAGRGGMGALMASKNLKAVAVKGSQRPEYFDREGLRRSVREATAWIKENSLALSGFGTAGGVPATEVYGDLPIKNWLLGSWKEGADKTSGQTIVAAMLDKHYRCFACPIACGKEIKIKEGPYAGFEGHGPEYETLASFGALLLNDNLEAIIQADQLCNRYGMDTISTGASIALAMEAYEKGLLTAEDTGGLELEWGNAEAILQLVEQIARRQGLGDVLADGVRAAAERLGPEAEEMAIHAKGLAVAMHDPRAFVDM</sequence>
<protein>
    <recommendedName>
        <fullName evidence="1">Aldehyde ferredoxin oxidoreductase C-terminal domain-containing protein</fullName>
    </recommendedName>
</protein>
<organism evidence="2">
    <name type="scientific">marine sediment metagenome</name>
    <dbReference type="NCBI Taxonomy" id="412755"/>
    <lineage>
        <taxon>unclassified sequences</taxon>
        <taxon>metagenomes</taxon>
        <taxon>ecological metagenomes</taxon>
    </lineage>
</organism>
<accession>X0WB23</accession>
<feature type="domain" description="Aldehyde ferredoxin oxidoreductase C-terminal" evidence="1">
    <location>
        <begin position="44"/>
        <end position="259"/>
    </location>
</feature>
<dbReference type="Gene3D" id="3.60.9.10">
    <property type="entry name" value="Aldehyde ferredoxin oxidoreductase, N-terminal domain"/>
    <property type="match status" value="1"/>
</dbReference>
<dbReference type="Gene3D" id="1.10.569.10">
    <property type="entry name" value="Aldehyde Ferredoxin Oxidoreductase Protein, subunit A, domain 2"/>
    <property type="match status" value="1"/>
</dbReference>
<dbReference type="SUPFAM" id="SSF48310">
    <property type="entry name" value="Aldehyde ferredoxin oxidoreductase, C-terminal domains"/>
    <property type="match status" value="1"/>
</dbReference>
<evidence type="ECO:0000259" key="1">
    <source>
        <dbReference type="Pfam" id="PF01314"/>
    </source>
</evidence>
<proteinExistence type="predicted"/>